<dbReference type="InterPro" id="IPR036259">
    <property type="entry name" value="MFS_trans_sf"/>
</dbReference>
<feature type="transmembrane region" description="Helical" evidence="6">
    <location>
        <begin position="252"/>
        <end position="272"/>
    </location>
</feature>
<feature type="transmembrane region" description="Helical" evidence="6">
    <location>
        <begin position="185"/>
        <end position="205"/>
    </location>
</feature>
<feature type="transmembrane region" description="Helical" evidence="6">
    <location>
        <begin position="29"/>
        <end position="52"/>
    </location>
</feature>
<evidence type="ECO:0000256" key="4">
    <source>
        <dbReference type="ARBA" id="ARBA00022989"/>
    </source>
</evidence>
<dbReference type="PROSITE" id="PS50850">
    <property type="entry name" value="MFS"/>
    <property type="match status" value="1"/>
</dbReference>
<evidence type="ECO:0000256" key="1">
    <source>
        <dbReference type="ARBA" id="ARBA00004141"/>
    </source>
</evidence>
<dbReference type="VEuPathDB" id="FungiDB:ASPWEDRAFT_739639"/>
<feature type="domain" description="Major facilitator superfamily (MFS) profile" evidence="7">
    <location>
        <begin position="30"/>
        <end position="447"/>
    </location>
</feature>
<organism evidence="8 9">
    <name type="scientific">Aspergillus wentii DTO 134E9</name>
    <dbReference type="NCBI Taxonomy" id="1073089"/>
    <lineage>
        <taxon>Eukaryota</taxon>
        <taxon>Fungi</taxon>
        <taxon>Dikarya</taxon>
        <taxon>Ascomycota</taxon>
        <taxon>Pezizomycotina</taxon>
        <taxon>Eurotiomycetes</taxon>
        <taxon>Eurotiomycetidae</taxon>
        <taxon>Eurotiales</taxon>
        <taxon>Aspergillaceae</taxon>
        <taxon>Aspergillus</taxon>
        <taxon>Aspergillus subgen. Cremei</taxon>
    </lineage>
</organism>
<evidence type="ECO:0000256" key="6">
    <source>
        <dbReference type="SAM" id="Phobius"/>
    </source>
</evidence>
<keyword evidence="5 6" id="KW-0472">Membrane</keyword>
<dbReference type="Proteomes" id="UP000184383">
    <property type="component" value="Unassembled WGS sequence"/>
</dbReference>
<proteinExistence type="predicted"/>
<feature type="transmembrane region" description="Helical" evidence="6">
    <location>
        <begin position="72"/>
        <end position="91"/>
    </location>
</feature>
<evidence type="ECO:0000313" key="9">
    <source>
        <dbReference type="Proteomes" id="UP000184383"/>
    </source>
</evidence>
<dbReference type="RefSeq" id="XP_040688556.1">
    <property type="nucleotide sequence ID" value="XM_040839415.1"/>
</dbReference>
<feature type="transmembrane region" description="Helical" evidence="6">
    <location>
        <begin position="103"/>
        <end position="121"/>
    </location>
</feature>
<dbReference type="SUPFAM" id="SSF103473">
    <property type="entry name" value="MFS general substrate transporter"/>
    <property type="match status" value="1"/>
</dbReference>
<keyword evidence="3 6" id="KW-0812">Transmembrane</keyword>
<feature type="transmembrane region" description="Helical" evidence="6">
    <location>
        <begin position="417"/>
        <end position="440"/>
    </location>
</feature>
<dbReference type="InterPro" id="IPR020846">
    <property type="entry name" value="MFS_dom"/>
</dbReference>
<dbReference type="PANTHER" id="PTHR23506:SF23">
    <property type="entry name" value="GH10249P"/>
    <property type="match status" value="1"/>
</dbReference>
<dbReference type="Pfam" id="PF07690">
    <property type="entry name" value="MFS_1"/>
    <property type="match status" value="1"/>
</dbReference>
<feature type="transmembrane region" description="Helical" evidence="6">
    <location>
        <begin position="345"/>
        <end position="367"/>
    </location>
</feature>
<evidence type="ECO:0000313" key="8">
    <source>
        <dbReference type="EMBL" id="OJJ34880.1"/>
    </source>
</evidence>
<accession>A0A1L9RIW1</accession>
<reference evidence="9" key="1">
    <citation type="journal article" date="2017" name="Genome Biol.">
        <title>Comparative genomics reveals high biological diversity and specific adaptations in the industrially and medically important fungal genus Aspergillus.</title>
        <authorList>
            <person name="de Vries R.P."/>
            <person name="Riley R."/>
            <person name="Wiebenga A."/>
            <person name="Aguilar-Osorio G."/>
            <person name="Amillis S."/>
            <person name="Uchima C.A."/>
            <person name="Anderluh G."/>
            <person name="Asadollahi M."/>
            <person name="Askin M."/>
            <person name="Barry K."/>
            <person name="Battaglia E."/>
            <person name="Bayram O."/>
            <person name="Benocci T."/>
            <person name="Braus-Stromeyer S.A."/>
            <person name="Caldana C."/>
            <person name="Canovas D."/>
            <person name="Cerqueira G.C."/>
            <person name="Chen F."/>
            <person name="Chen W."/>
            <person name="Choi C."/>
            <person name="Clum A."/>
            <person name="Dos Santos R.A."/>
            <person name="Damasio A.R."/>
            <person name="Diallinas G."/>
            <person name="Emri T."/>
            <person name="Fekete E."/>
            <person name="Flipphi M."/>
            <person name="Freyberg S."/>
            <person name="Gallo A."/>
            <person name="Gournas C."/>
            <person name="Habgood R."/>
            <person name="Hainaut M."/>
            <person name="Harispe M.L."/>
            <person name="Henrissat B."/>
            <person name="Hilden K.S."/>
            <person name="Hope R."/>
            <person name="Hossain A."/>
            <person name="Karabika E."/>
            <person name="Karaffa L."/>
            <person name="Karanyi Z."/>
            <person name="Krasevec N."/>
            <person name="Kuo A."/>
            <person name="Kusch H."/>
            <person name="LaButti K."/>
            <person name="Lagendijk E.L."/>
            <person name="Lapidus A."/>
            <person name="Levasseur A."/>
            <person name="Lindquist E."/>
            <person name="Lipzen A."/>
            <person name="Logrieco A.F."/>
            <person name="MacCabe A."/>
            <person name="Maekelae M.R."/>
            <person name="Malavazi I."/>
            <person name="Melin P."/>
            <person name="Meyer V."/>
            <person name="Mielnichuk N."/>
            <person name="Miskei M."/>
            <person name="Molnar A.P."/>
            <person name="Mule G."/>
            <person name="Ngan C.Y."/>
            <person name="Orejas M."/>
            <person name="Orosz E."/>
            <person name="Ouedraogo J.P."/>
            <person name="Overkamp K.M."/>
            <person name="Park H.-S."/>
            <person name="Perrone G."/>
            <person name="Piumi F."/>
            <person name="Punt P.J."/>
            <person name="Ram A.F."/>
            <person name="Ramon A."/>
            <person name="Rauscher S."/>
            <person name="Record E."/>
            <person name="Riano-Pachon D.M."/>
            <person name="Robert V."/>
            <person name="Roehrig J."/>
            <person name="Ruller R."/>
            <person name="Salamov A."/>
            <person name="Salih N.S."/>
            <person name="Samson R.A."/>
            <person name="Sandor E."/>
            <person name="Sanguinetti M."/>
            <person name="Schuetze T."/>
            <person name="Sepcic K."/>
            <person name="Shelest E."/>
            <person name="Sherlock G."/>
            <person name="Sophianopoulou V."/>
            <person name="Squina F.M."/>
            <person name="Sun H."/>
            <person name="Susca A."/>
            <person name="Todd R.B."/>
            <person name="Tsang A."/>
            <person name="Unkles S.E."/>
            <person name="van de Wiele N."/>
            <person name="van Rossen-Uffink D."/>
            <person name="Oliveira J.V."/>
            <person name="Vesth T.C."/>
            <person name="Visser J."/>
            <person name="Yu J.-H."/>
            <person name="Zhou M."/>
            <person name="Andersen M.R."/>
            <person name="Archer D.B."/>
            <person name="Baker S.E."/>
            <person name="Benoit I."/>
            <person name="Brakhage A.A."/>
            <person name="Braus G.H."/>
            <person name="Fischer R."/>
            <person name="Frisvad J.C."/>
            <person name="Goldman G.H."/>
            <person name="Houbraken J."/>
            <person name="Oakley B."/>
            <person name="Pocsi I."/>
            <person name="Scazzocchio C."/>
            <person name="Seiboth B."/>
            <person name="vanKuyk P.A."/>
            <person name="Wortman J."/>
            <person name="Dyer P.S."/>
            <person name="Grigoriev I.V."/>
        </authorList>
    </citation>
    <scope>NUCLEOTIDE SEQUENCE [LARGE SCALE GENOMIC DNA]</scope>
    <source>
        <strain evidence="9">DTO 134E9</strain>
    </source>
</reference>
<sequence length="457" mass="49586">MFLSRFKRLKSGDSSKEPVFLRFRSSKRFIIGVVVNSIFVDIVLYGVIVPVVPAALHTKIHPTVHQVQQWTSILLALYGVALLFLAPVAGFIADRTKSRKKPFLVGLLNLAGATSFLFFGSRLPFWIIGRLLQGASAAVVWTVGLAIIVDTAGKKHLGESLGFASMAATLGVMCGPAVYEHGGYHAVFGMSYGLVAVDIALKLSIIERKQAAKWLDIEIHETAESPVDSDPKIHFRSIRILLSSRRIIPITWSYFVSALVLSAFDSILPLYIENLFHWKQTAQGLIFIPLSVPNVLGPVVGIIIDKYDKSRRFLCSGAFLACTPNLVLLRLITKDTFGHKVLLCALLGLIGLCVTIVLPSMTVEVSLTVKEKEEESPDIFGKGGAMALAHGIVNASFATGLIAGPFFAGFIRQAAGWGAATWAVSIVTGVTAIPMVLLLGGPIWERRDEKVEEHPSA</sequence>
<keyword evidence="9" id="KW-1185">Reference proteome</keyword>
<dbReference type="InterPro" id="IPR050930">
    <property type="entry name" value="MFS_Vesicular_Transporter"/>
</dbReference>
<evidence type="ECO:0000256" key="5">
    <source>
        <dbReference type="ARBA" id="ARBA00023136"/>
    </source>
</evidence>
<dbReference type="AlphaFoldDB" id="A0A1L9RIW1"/>
<name>A0A1L9RIW1_ASPWE</name>
<protein>
    <recommendedName>
        <fullName evidence="7">Major facilitator superfamily (MFS) profile domain-containing protein</fullName>
    </recommendedName>
</protein>
<comment type="subcellular location">
    <subcellularLocation>
        <location evidence="1">Membrane</location>
        <topology evidence="1">Multi-pass membrane protein</topology>
    </subcellularLocation>
</comment>
<feature type="transmembrane region" description="Helical" evidence="6">
    <location>
        <begin position="284"/>
        <end position="304"/>
    </location>
</feature>
<dbReference type="STRING" id="1073089.A0A1L9RIW1"/>
<gene>
    <name evidence="8" type="ORF">ASPWEDRAFT_739639</name>
</gene>
<feature type="transmembrane region" description="Helical" evidence="6">
    <location>
        <begin position="161"/>
        <end position="179"/>
    </location>
</feature>
<keyword evidence="4 6" id="KW-1133">Transmembrane helix</keyword>
<dbReference type="EMBL" id="KV878212">
    <property type="protein sequence ID" value="OJJ34880.1"/>
    <property type="molecule type" value="Genomic_DNA"/>
</dbReference>
<evidence type="ECO:0000259" key="7">
    <source>
        <dbReference type="PROSITE" id="PS50850"/>
    </source>
</evidence>
<evidence type="ECO:0000256" key="2">
    <source>
        <dbReference type="ARBA" id="ARBA00022448"/>
    </source>
</evidence>
<dbReference type="OrthoDB" id="5086884at2759"/>
<evidence type="ECO:0000256" key="3">
    <source>
        <dbReference type="ARBA" id="ARBA00022692"/>
    </source>
</evidence>
<dbReference type="InterPro" id="IPR011701">
    <property type="entry name" value="MFS"/>
</dbReference>
<feature type="transmembrane region" description="Helical" evidence="6">
    <location>
        <begin position="388"/>
        <end position="411"/>
    </location>
</feature>
<dbReference type="Gene3D" id="1.20.1250.20">
    <property type="entry name" value="MFS general substrate transporter like domains"/>
    <property type="match status" value="2"/>
</dbReference>
<dbReference type="GO" id="GO:0022857">
    <property type="term" value="F:transmembrane transporter activity"/>
    <property type="evidence" value="ECO:0007669"/>
    <property type="project" value="InterPro"/>
</dbReference>
<dbReference type="GO" id="GO:0016020">
    <property type="term" value="C:membrane"/>
    <property type="evidence" value="ECO:0007669"/>
    <property type="project" value="UniProtKB-SubCell"/>
</dbReference>
<dbReference type="PANTHER" id="PTHR23506">
    <property type="entry name" value="GH10249P"/>
    <property type="match status" value="1"/>
</dbReference>
<dbReference type="GeneID" id="63755263"/>
<keyword evidence="2" id="KW-0813">Transport</keyword>
<feature type="transmembrane region" description="Helical" evidence="6">
    <location>
        <begin position="127"/>
        <end position="149"/>
    </location>
</feature>
<dbReference type="CDD" id="cd17325">
    <property type="entry name" value="MFS_MdtG_SLC18_like"/>
    <property type="match status" value="1"/>
</dbReference>